<reference evidence="2 3" key="1">
    <citation type="submission" date="2015-05" db="EMBL/GenBank/DDBJ databases">
        <title>A genomic and transcriptomic approach to investigate the blue pigment phenotype in Pseudomonas fluorescens.</title>
        <authorList>
            <person name="Andreani N.A."/>
            <person name="Cardazzo B."/>
        </authorList>
    </citation>
    <scope>NUCLEOTIDE SEQUENCE [LARGE SCALE GENOMIC DNA]</scope>
    <source>
        <strain evidence="2 3">Ps_22</strain>
    </source>
</reference>
<proteinExistence type="predicted"/>
<dbReference type="EMBL" id="LCYA01000048">
    <property type="protein sequence ID" value="KWV89330.1"/>
    <property type="molecule type" value="Genomic_DNA"/>
</dbReference>
<organism evidence="2 3">
    <name type="scientific">Pseudomonas fluorescens</name>
    <dbReference type="NCBI Taxonomy" id="294"/>
    <lineage>
        <taxon>Bacteria</taxon>
        <taxon>Pseudomonadati</taxon>
        <taxon>Pseudomonadota</taxon>
        <taxon>Gammaproteobacteria</taxon>
        <taxon>Pseudomonadales</taxon>
        <taxon>Pseudomonadaceae</taxon>
        <taxon>Pseudomonas</taxon>
    </lineage>
</organism>
<evidence type="ECO:0000256" key="1">
    <source>
        <dbReference type="SAM" id="Phobius"/>
    </source>
</evidence>
<protein>
    <submittedName>
        <fullName evidence="2">Uncharacterized protein</fullName>
    </submittedName>
</protein>
<accession>A0A109LKC0</accession>
<dbReference type="RefSeq" id="WP_011077965.1">
    <property type="nucleotide sequence ID" value="NZ_KY503037.1"/>
</dbReference>
<comment type="caution">
    <text evidence="2">The sequence shown here is derived from an EMBL/GenBank/DDBJ whole genome shotgun (WGS) entry which is preliminary data.</text>
</comment>
<feature type="transmembrane region" description="Helical" evidence="1">
    <location>
        <begin position="37"/>
        <end position="62"/>
    </location>
</feature>
<dbReference type="AlphaFoldDB" id="A0A109LKC0"/>
<dbReference type="Proteomes" id="UP000061348">
    <property type="component" value="Unassembled WGS sequence"/>
</dbReference>
<feature type="transmembrane region" description="Helical" evidence="1">
    <location>
        <begin position="12"/>
        <end position="31"/>
    </location>
</feature>
<keyword evidence="1" id="KW-0472">Membrane</keyword>
<keyword evidence="1" id="KW-1133">Transmembrane helix</keyword>
<evidence type="ECO:0000313" key="3">
    <source>
        <dbReference type="Proteomes" id="UP000061348"/>
    </source>
</evidence>
<name>A0A109LKC0_PSEFL</name>
<gene>
    <name evidence="2" type="ORF">PFLmoz3_00966</name>
</gene>
<dbReference type="PATRIC" id="fig|294.194.peg.1113"/>
<keyword evidence="1" id="KW-0812">Transmembrane</keyword>
<sequence length="68" mass="7199">MYKKILFDWIKASLMGVGCSLLAAAFVSIVTPGTHPLVVSFCLVLGVVMMIADLVVSLITAMSNPKGE</sequence>
<evidence type="ECO:0000313" key="2">
    <source>
        <dbReference type="EMBL" id="KWV89330.1"/>
    </source>
</evidence>